<proteinExistence type="inferred from homology"/>
<dbReference type="InterPro" id="IPR019826">
    <property type="entry name" value="Carboxylesterase_B_AS"/>
</dbReference>
<evidence type="ECO:0000259" key="7">
    <source>
        <dbReference type="Pfam" id="PF00135"/>
    </source>
</evidence>
<dbReference type="InterPro" id="IPR000997">
    <property type="entry name" value="Cholinesterase"/>
</dbReference>
<evidence type="ECO:0000256" key="5">
    <source>
        <dbReference type="PIRSR" id="PIRSR600997-1"/>
    </source>
</evidence>
<keyword evidence="4" id="KW-1015">Disulfide bond</keyword>
<keyword evidence="6" id="KW-0732">Signal</keyword>
<dbReference type="PROSITE" id="PS00122">
    <property type="entry name" value="CARBOXYLESTERASE_B_1"/>
    <property type="match status" value="1"/>
</dbReference>
<comment type="similarity">
    <text evidence="1 6">Belongs to the type-B carboxylesterase/lipase family.</text>
</comment>
<feature type="chain" id="PRO_5043073801" description="Carboxylic ester hydrolase" evidence="6">
    <location>
        <begin position="24"/>
        <end position="463"/>
    </location>
</feature>
<dbReference type="GO" id="GO:0003990">
    <property type="term" value="F:acetylcholinesterase activity"/>
    <property type="evidence" value="ECO:0007669"/>
    <property type="project" value="TreeGrafter"/>
</dbReference>
<feature type="domain" description="Carboxylesterase type B" evidence="7">
    <location>
        <begin position="28"/>
        <end position="173"/>
    </location>
</feature>
<feature type="active site" description="Charge relay system" evidence="5">
    <location>
        <position position="317"/>
    </location>
</feature>
<dbReference type="PANTHER" id="PTHR43918">
    <property type="entry name" value="ACETYLCHOLINESTERASE"/>
    <property type="match status" value="1"/>
</dbReference>
<dbReference type="WBParaSite" id="SBAD_0000657401-mRNA-1">
    <property type="protein sequence ID" value="SBAD_0000657401-mRNA-1"/>
    <property type="gene ID" value="SBAD_0000657401"/>
</dbReference>
<dbReference type="PANTHER" id="PTHR43918:SF4">
    <property type="entry name" value="CARBOXYLIC ESTER HYDROLASE"/>
    <property type="match status" value="1"/>
</dbReference>
<evidence type="ECO:0000256" key="6">
    <source>
        <dbReference type="RuleBase" id="RU361235"/>
    </source>
</evidence>
<feature type="active site" description="Charge relay system" evidence="5">
    <location>
        <position position="423"/>
    </location>
</feature>
<evidence type="ECO:0000313" key="8">
    <source>
        <dbReference type="EMBL" id="VDP09766.1"/>
    </source>
</evidence>
<dbReference type="Proteomes" id="UP000270296">
    <property type="component" value="Unassembled WGS sequence"/>
</dbReference>
<feature type="signal peptide" evidence="6">
    <location>
        <begin position="1"/>
        <end position="23"/>
    </location>
</feature>
<name>A0A183IRT2_9BILA</name>
<evidence type="ECO:0000256" key="2">
    <source>
        <dbReference type="ARBA" id="ARBA00022487"/>
    </source>
</evidence>
<accession>A0A183IRT2</accession>
<dbReference type="GO" id="GO:0005886">
    <property type="term" value="C:plasma membrane"/>
    <property type="evidence" value="ECO:0007669"/>
    <property type="project" value="TreeGrafter"/>
</dbReference>
<feature type="domain" description="Carboxylesterase type B" evidence="7">
    <location>
        <begin position="174"/>
        <end position="463"/>
    </location>
</feature>
<keyword evidence="3 6" id="KW-0378">Hydrolase</keyword>
<dbReference type="InterPro" id="IPR029058">
    <property type="entry name" value="AB_hydrolase_fold"/>
</dbReference>
<dbReference type="AlphaFoldDB" id="A0A183IRT2"/>
<feature type="active site" description="Acyl-ester intermediate" evidence="5">
    <location>
        <position position="191"/>
    </location>
</feature>
<gene>
    <name evidence="8" type="ORF">SBAD_LOCUS6329</name>
</gene>
<evidence type="ECO:0000256" key="3">
    <source>
        <dbReference type="ARBA" id="ARBA00022801"/>
    </source>
</evidence>
<dbReference type="SUPFAM" id="SSF53474">
    <property type="entry name" value="alpha/beta-Hydrolases"/>
    <property type="match status" value="1"/>
</dbReference>
<dbReference type="InterPro" id="IPR002018">
    <property type="entry name" value="CarbesteraseB"/>
</dbReference>
<dbReference type="PRINTS" id="PR00878">
    <property type="entry name" value="CHOLNESTRASE"/>
</dbReference>
<dbReference type="EC" id="3.1.1.-" evidence="6"/>
<dbReference type="EMBL" id="UZAM01009660">
    <property type="protein sequence ID" value="VDP09766.1"/>
    <property type="molecule type" value="Genomic_DNA"/>
</dbReference>
<reference evidence="8 9" key="2">
    <citation type="submission" date="2018-11" db="EMBL/GenBank/DDBJ databases">
        <authorList>
            <consortium name="Pathogen Informatics"/>
        </authorList>
    </citation>
    <scope>NUCLEOTIDE SEQUENCE [LARGE SCALE GENOMIC DNA]</scope>
</reference>
<dbReference type="GO" id="GO:0006581">
    <property type="term" value="P:acetylcholine catabolic process"/>
    <property type="evidence" value="ECO:0007669"/>
    <property type="project" value="TreeGrafter"/>
</dbReference>
<keyword evidence="2" id="KW-0719">Serine esterase</keyword>
<sequence length="463" mass="52509">MPRYQSIVLLCTSLFSWIVLSLTQKHTMVVHTSHGPISGTQEIALGKHIVSFLNVQYGKAPVGQLRFSPPQEPDSWKETRNCTELALACYQLKDKTIPGFEGTEMWNANTRLAEDCLNLNLWAPVDAVNVPVLVWIFGGGYYYGSPSLELYRGDYIAAYGNVIVVNINYRLGPNIRLFGGDPSKVTIFGESAGAASVSLHLAAPGSWKYFRYAIMQSGAFTSSWASRPKEKLKETSMTLAEMLNCRRGTVSETLRCMREVDADKVQQTSEKLVADFLSSSFTPVSEDKNFLQQNLDDIVKQGRFKRTSVIIGTNADEGSFWLPTYFPNWFNSTSDGKVSYVEFMRSLRVAFKWLPEDVRRMIASHFIHNKLELLSADASSLARFPFIYRDALSSIIGDHYFVCNIFTERSTANPWPKWMGVMHGYEIEYVFGMPLRHPELYTKEENEFSKSIMDYWVSFARNG</sequence>
<dbReference type="GO" id="GO:0019695">
    <property type="term" value="P:choline metabolic process"/>
    <property type="evidence" value="ECO:0007669"/>
    <property type="project" value="TreeGrafter"/>
</dbReference>
<dbReference type="GO" id="GO:0005615">
    <property type="term" value="C:extracellular space"/>
    <property type="evidence" value="ECO:0007669"/>
    <property type="project" value="TreeGrafter"/>
</dbReference>
<dbReference type="ESTHER" id="9bila-a0a183irt2">
    <property type="family name" value="ACHE"/>
</dbReference>
<dbReference type="InterPro" id="IPR050654">
    <property type="entry name" value="AChE-related_enzymes"/>
</dbReference>
<dbReference type="Gene3D" id="3.40.50.1820">
    <property type="entry name" value="alpha/beta hydrolase"/>
    <property type="match status" value="1"/>
</dbReference>
<organism evidence="10">
    <name type="scientific">Soboliphyme baturini</name>
    <dbReference type="NCBI Taxonomy" id="241478"/>
    <lineage>
        <taxon>Eukaryota</taxon>
        <taxon>Metazoa</taxon>
        <taxon>Ecdysozoa</taxon>
        <taxon>Nematoda</taxon>
        <taxon>Enoplea</taxon>
        <taxon>Dorylaimia</taxon>
        <taxon>Dioctophymatida</taxon>
        <taxon>Dioctophymatoidea</taxon>
        <taxon>Soboliphymatidae</taxon>
        <taxon>Soboliphyme</taxon>
    </lineage>
</organism>
<reference evidence="10" key="1">
    <citation type="submission" date="2016-06" db="UniProtKB">
        <authorList>
            <consortium name="WormBaseParasite"/>
        </authorList>
    </citation>
    <scope>IDENTIFICATION</scope>
</reference>
<keyword evidence="9" id="KW-1185">Reference proteome</keyword>
<evidence type="ECO:0000313" key="10">
    <source>
        <dbReference type="WBParaSite" id="SBAD_0000657401-mRNA-1"/>
    </source>
</evidence>
<evidence type="ECO:0000256" key="4">
    <source>
        <dbReference type="ARBA" id="ARBA00023157"/>
    </source>
</evidence>
<protein>
    <recommendedName>
        <fullName evidence="6">Carboxylic ester hydrolase</fullName>
        <ecNumber evidence="6">3.1.1.-</ecNumber>
    </recommendedName>
</protein>
<dbReference type="Pfam" id="PF00135">
    <property type="entry name" value="COesterase"/>
    <property type="match status" value="2"/>
</dbReference>
<dbReference type="OrthoDB" id="408631at2759"/>
<evidence type="ECO:0000313" key="9">
    <source>
        <dbReference type="Proteomes" id="UP000270296"/>
    </source>
</evidence>
<evidence type="ECO:0000256" key="1">
    <source>
        <dbReference type="ARBA" id="ARBA00005964"/>
    </source>
</evidence>